<feature type="region of interest" description="Disordered" evidence="1">
    <location>
        <begin position="1"/>
        <end position="23"/>
    </location>
</feature>
<evidence type="ECO:0000313" key="3">
    <source>
        <dbReference type="Proteomes" id="UP001257627"/>
    </source>
</evidence>
<dbReference type="Proteomes" id="UP001257627">
    <property type="component" value="Unassembled WGS sequence"/>
</dbReference>
<protein>
    <recommendedName>
        <fullName evidence="4">HEAT repeat-containing protein</fullName>
    </recommendedName>
</protein>
<dbReference type="RefSeq" id="WP_143610331.1">
    <property type="nucleotide sequence ID" value="NZ_CP107955.1"/>
</dbReference>
<dbReference type="EMBL" id="JARAKF010000001">
    <property type="protein sequence ID" value="MDU8991982.1"/>
    <property type="molecule type" value="Genomic_DNA"/>
</dbReference>
<sequence length="142" mass="15858">MSQDQGADRLTAALRDSESESWSRRAAAGRQLAAWAEREEVGPILARLLLDAHDTAVTQETAQALLERRDLVGLRTVLAALSRAEEWWTADQLDGEVFGYQSWMIADDRTDELVDQLVRLAADQDKGVRDEALRLSRPGEQP</sequence>
<keyword evidence="3" id="KW-1185">Reference proteome</keyword>
<gene>
    <name evidence="2" type="ORF">PU648_06270</name>
</gene>
<evidence type="ECO:0000256" key="1">
    <source>
        <dbReference type="SAM" id="MobiDB-lite"/>
    </source>
</evidence>
<reference evidence="2 3" key="1">
    <citation type="submission" date="2023-02" db="EMBL/GenBank/DDBJ databases">
        <authorList>
            <person name="Maleckis M."/>
        </authorList>
    </citation>
    <scope>NUCLEOTIDE SEQUENCE [LARGE SCALE GENOMIC DNA]</scope>
    <source>
        <strain evidence="2 3">P8-A2</strain>
    </source>
</reference>
<name>A0ABU3UDI3_9ACTN</name>
<proteinExistence type="predicted"/>
<comment type="caution">
    <text evidence="2">The sequence shown here is derived from an EMBL/GenBank/DDBJ whole genome shotgun (WGS) entry which is preliminary data.</text>
</comment>
<accession>A0ABU3UDI3</accession>
<evidence type="ECO:0008006" key="4">
    <source>
        <dbReference type="Google" id="ProtNLM"/>
    </source>
</evidence>
<organism evidence="2 3">
    <name type="scientific">Streptomyces mirabilis</name>
    <dbReference type="NCBI Taxonomy" id="68239"/>
    <lineage>
        <taxon>Bacteria</taxon>
        <taxon>Bacillati</taxon>
        <taxon>Actinomycetota</taxon>
        <taxon>Actinomycetes</taxon>
        <taxon>Kitasatosporales</taxon>
        <taxon>Streptomycetaceae</taxon>
        <taxon>Streptomyces</taxon>
    </lineage>
</organism>
<evidence type="ECO:0000313" key="2">
    <source>
        <dbReference type="EMBL" id="MDU8991982.1"/>
    </source>
</evidence>